<sequence>MLEITKLNNITGVSEGGSVSLSLPIGRTYEKVHFQIENVASTEIKNIRVELNGRLLTEWSTLADMLEENAYFKRKQLDGYATMYFTRPEVEGIVNPSLVAQRFFALGTQGLSIVQIKFDIGVAEKDQQQNPKTPVVAAFAEKTRGSAPGWLFKRRVFRYNLNTGINEIENLPRPSGSQIALIEIKKTGNSSVLIKDAEFLVNNVKWREAIPKSLHNHIIDQRGRAPQGETFAIDLSLSGDVFSSLVLDPSISDMRLRVNCEGSGGAEVIVHYFDDYKKSTF</sequence>
<evidence type="ECO:0000259" key="2">
    <source>
        <dbReference type="Pfam" id="PF25513"/>
    </source>
</evidence>
<dbReference type="EMBL" id="AUXT01000173">
    <property type="protein sequence ID" value="KZN45969.1"/>
    <property type="molecule type" value="Genomic_DNA"/>
</dbReference>
<dbReference type="OrthoDB" id="5700771at2"/>
<gene>
    <name evidence="3" type="ORF">N482_13090</name>
</gene>
<reference evidence="3 4" key="1">
    <citation type="submission" date="2013-07" db="EMBL/GenBank/DDBJ databases">
        <title>Comparative Genomic and Metabolomic Analysis of Twelve Strains of Pseudoalteromonas luteoviolacea.</title>
        <authorList>
            <person name="Vynne N.G."/>
            <person name="Mansson M."/>
            <person name="Gram L."/>
        </authorList>
    </citation>
    <scope>NUCLEOTIDE SEQUENCE [LARGE SCALE GENOMIC DNA]</scope>
    <source>
        <strain evidence="3 4">NCIMB 1942</strain>
    </source>
</reference>
<evidence type="ECO:0000259" key="1">
    <source>
        <dbReference type="Pfam" id="PF18628"/>
    </source>
</evidence>
<proteinExistence type="predicted"/>
<dbReference type="InterPro" id="IPR041377">
    <property type="entry name" value="P2_N"/>
</dbReference>
<name>A0A167AZ46_9GAMM</name>
<evidence type="ECO:0000313" key="3">
    <source>
        <dbReference type="EMBL" id="KZN45969.1"/>
    </source>
</evidence>
<evidence type="ECO:0000313" key="4">
    <source>
        <dbReference type="Proteomes" id="UP000076587"/>
    </source>
</evidence>
<dbReference type="Proteomes" id="UP000076587">
    <property type="component" value="Unassembled WGS sequence"/>
</dbReference>
<dbReference type="AlphaFoldDB" id="A0A167AZ46"/>
<organism evidence="3 4">
    <name type="scientific">Pseudoalteromonas luteoviolacea NCIMB 1942</name>
    <dbReference type="NCBI Taxonomy" id="1365253"/>
    <lineage>
        <taxon>Bacteria</taxon>
        <taxon>Pseudomonadati</taxon>
        <taxon>Pseudomonadota</taxon>
        <taxon>Gammaproteobacteria</taxon>
        <taxon>Alteromonadales</taxon>
        <taxon>Pseudoalteromonadaceae</taxon>
        <taxon>Pseudoalteromonas</taxon>
    </lineage>
</organism>
<feature type="domain" description="Viral coat protein P2 C-terminal" evidence="2">
    <location>
        <begin position="162"/>
        <end position="275"/>
    </location>
</feature>
<accession>A0A167AZ46</accession>
<protein>
    <submittedName>
        <fullName evidence="3">Capsid protein</fullName>
    </submittedName>
</protein>
<feature type="domain" description="Viral coat protein P2 N-terminal" evidence="1">
    <location>
        <begin position="5"/>
        <end position="140"/>
    </location>
</feature>
<dbReference type="Pfam" id="PF18628">
    <property type="entry name" value="P2_N"/>
    <property type="match status" value="1"/>
</dbReference>
<dbReference type="Pfam" id="PF25513">
    <property type="entry name" value="P2_C"/>
    <property type="match status" value="1"/>
</dbReference>
<dbReference type="InterPro" id="IPR053751">
    <property type="entry name" value="Viral_Major_Capsid_sf"/>
</dbReference>
<dbReference type="PATRIC" id="fig|1365253.3.peg.3195"/>
<dbReference type="InterPro" id="IPR057915">
    <property type="entry name" value="P2_C"/>
</dbReference>
<dbReference type="RefSeq" id="WP_063377728.1">
    <property type="nucleotide sequence ID" value="NZ_AUXT01000173.1"/>
</dbReference>
<dbReference type="Gene3D" id="2.60.120.730">
    <property type="match status" value="2"/>
</dbReference>
<comment type="caution">
    <text evidence="3">The sequence shown here is derived from an EMBL/GenBank/DDBJ whole genome shotgun (WGS) entry which is preliminary data.</text>
</comment>